<dbReference type="GO" id="GO:0008941">
    <property type="term" value="F:nitric oxide dioxygenase NAD(P)H activity"/>
    <property type="evidence" value="ECO:0007669"/>
    <property type="project" value="UniProtKB-UniRule"/>
</dbReference>
<dbReference type="InterPro" id="IPR017927">
    <property type="entry name" value="FAD-bd_FR_type"/>
</dbReference>
<dbReference type="EC" id="1.14.12.17" evidence="17"/>
<dbReference type="SUPFAM" id="SSF46458">
    <property type="entry name" value="Globin-like"/>
    <property type="match status" value="1"/>
</dbReference>
<dbReference type="InterPro" id="IPR001709">
    <property type="entry name" value="Flavoprot_Pyr_Nucl_cyt_Rdtase"/>
</dbReference>
<dbReference type="PROSITE" id="PS01033">
    <property type="entry name" value="GLOBIN"/>
    <property type="match status" value="1"/>
</dbReference>
<dbReference type="PRINTS" id="PR00410">
    <property type="entry name" value="PHEHYDRXLASE"/>
</dbReference>
<evidence type="ECO:0000256" key="13">
    <source>
        <dbReference type="ARBA" id="ARBA00023027"/>
    </source>
</evidence>
<dbReference type="Pfam" id="PF00175">
    <property type="entry name" value="NAD_binding_1"/>
    <property type="match status" value="1"/>
</dbReference>
<dbReference type="Gene3D" id="2.40.30.10">
    <property type="entry name" value="Translation factors"/>
    <property type="match status" value="1"/>
</dbReference>
<dbReference type="HAMAP" id="MF_01252">
    <property type="entry name" value="Hmp"/>
    <property type="match status" value="1"/>
</dbReference>
<dbReference type="PANTHER" id="PTHR43396">
    <property type="entry name" value="FLAVOHEMOPROTEIN"/>
    <property type="match status" value="1"/>
</dbReference>
<feature type="active site" description="Charge relay system" evidence="17">
    <location>
        <position position="138"/>
    </location>
</feature>
<evidence type="ECO:0000313" key="20">
    <source>
        <dbReference type="EMBL" id="KDR43504.1"/>
    </source>
</evidence>
<evidence type="ECO:0000256" key="11">
    <source>
        <dbReference type="ARBA" id="ARBA00023002"/>
    </source>
</evidence>
<comment type="cofactor">
    <cofactor evidence="17">
        <name>heme b</name>
        <dbReference type="ChEBI" id="CHEBI:60344"/>
    </cofactor>
    <text evidence="17">Binds 1 heme b (iron(II)-protoporphyrin IX) group per subunit.</text>
</comment>
<accession>A0A069PUI3</accession>
<evidence type="ECO:0000256" key="15">
    <source>
        <dbReference type="ARBA" id="ARBA00048649"/>
    </source>
</evidence>
<evidence type="ECO:0000256" key="5">
    <source>
        <dbReference type="ARBA" id="ARBA00022617"/>
    </source>
</evidence>
<evidence type="ECO:0000256" key="9">
    <source>
        <dbReference type="ARBA" id="ARBA00022827"/>
    </source>
</evidence>
<dbReference type="STRING" id="60547.GCA_000751215_02027"/>
<name>A0A069PUI3_9BURK</name>
<dbReference type="GO" id="GO:0005344">
    <property type="term" value="F:oxygen carrier activity"/>
    <property type="evidence" value="ECO:0007669"/>
    <property type="project" value="UniProtKB-UniRule"/>
</dbReference>
<dbReference type="InterPro" id="IPR012292">
    <property type="entry name" value="Globin/Proto"/>
</dbReference>
<comment type="catalytic activity">
    <reaction evidence="16 17">
        <text>2 nitric oxide + NADPH + 2 O2 = 2 nitrate + NADP(+) + H(+)</text>
        <dbReference type="Rhea" id="RHEA:19465"/>
        <dbReference type="ChEBI" id="CHEBI:15378"/>
        <dbReference type="ChEBI" id="CHEBI:15379"/>
        <dbReference type="ChEBI" id="CHEBI:16480"/>
        <dbReference type="ChEBI" id="CHEBI:17632"/>
        <dbReference type="ChEBI" id="CHEBI:57783"/>
        <dbReference type="ChEBI" id="CHEBI:58349"/>
        <dbReference type="EC" id="1.14.12.17"/>
    </reaction>
</comment>
<comment type="function">
    <text evidence="14 17">Is involved in NO detoxification in an aerobic process, termed nitric oxide dioxygenase (NOD) reaction that utilizes O(2) and NAD(P)H to convert NO to nitrate, which protects the bacterium from various noxious nitrogen compounds. Therefore, plays a central role in the inducible response to nitrosative stress.</text>
</comment>
<organism evidence="20 21">
    <name type="scientific">Caballeronia glathei</name>
    <dbReference type="NCBI Taxonomy" id="60547"/>
    <lineage>
        <taxon>Bacteria</taxon>
        <taxon>Pseudomonadati</taxon>
        <taxon>Pseudomonadota</taxon>
        <taxon>Betaproteobacteria</taxon>
        <taxon>Burkholderiales</taxon>
        <taxon>Burkholderiaceae</taxon>
        <taxon>Caballeronia</taxon>
    </lineage>
</organism>
<protein>
    <recommendedName>
        <fullName evidence="17">Flavohemoprotein</fullName>
    </recommendedName>
    <alternativeName>
        <fullName evidence="17">Flavohemoglobin</fullName>
    </alternativeName>
    <alternativeName>
        <fullName evidence="17">Hemoglobin-like protein</fullName>
    </alternativeName>
    <alternativeName>
        <fullName evidence="17">Nitric oxide dioxygenase</fullName>
        <shortName evidence="17">NO oxygenase</shortName>
        <shortName evidence="17">NOD</shortName>
        <ecNumber evidence="17">1.14.12.17</ecNumber>
    </alternativeName>
</protein>
<keyword evidence="8 17" id="KW-0479">Metal-binding</keyword>
<keyword evidence="13 17" id="KW-0520">NAD</keyword>
<feature type="binding site" evidence="17">
    <location>
        <begin position="205"/>
        <end position="208"/>
    </location>
    <ligand>
        <name>FAD</name>
        <dbReference type="ChEBI" id="CHEBI:57692"/>
    </ligand>
</feature>
<dbReference type="Proteomes" id="UP000027466">
    <property type="component" value="Unassembled WGS sequence"/>
</dbReference>
<keyword evidence="4 17" id="KW-0216">Detoxification</keyword>
<evidence type="ECO:0000256" key="14">
    <source>
        <dbReference type="ARBA" id="ARBA00025094"/>
    </source>
</evidence>
<dbReference type="Pfam" id="PF00042">
    <property type="entry name" value="Globin"/>
    <property type="match status" value="1"/>
</dbReference>
<evidence type="ECO:0000259" key="19">
    <source>
        <dbReference type="PROSITE" id="PS51384"/>
    </source>
</evidence>
<dbReference type="InterPro" id="IPR000971">
    <property type="entry name" value="Globin"/>
</dbReference>
<dbReference type="Gene3D" id="3.40.50.80">
    <property type="entry name" value="Nucleotide-binding domain of ferredoxin-NADP reductase (FNR) module"/>
    <property type="match status" value="1"/>
</dbReference>
<comment type="similarity">
    <text evidence="2 17">Belongs to the globin family. Two-domain flavohemoproteins subfamily.</text>
</comment>
<reference evidence="20 21" key="1">
    <citation type="submission" date="2014-03" db="EMBL/GenBank/DDBJ databases">
        <title>Draft Genome Sequences of Four Burkholderia Strains.</title>
        <authorList>
            <person name="Liu X.Y."/>
            <person name="Li C.X."/>
            <person name="Xu J.H."/>
        </authorList>
    </citation>
    <scope>NUCLEOTIDE SEQUENCE [LARGE SCALE GENOMIC DNA]</scope>
    <source>
        <strain evidence="20 21">DSM 50014</strain>
    </source>
</reference>
<dbReference type="FunFam" id="2.40.30.10:FF:000034">
    <property type="entry name" value="Flavohemoprotein"/>
    <property type="match status" value="1"/>
</dbReference>
<dbReference type="EMBL" id="JFHC01000007">
    <property type="protein sequence ID" value="KDR43504.1"/>
    <property type="molecule type" value="Genomic_DNA"/>
</dbReference>
<keyword evidence="9 17" id="KW-0274">FAD</keyword>
<dbReference type="GO" id="GO:0046872">
    <property type="term" value="F:metal ion binding"/>
    <property type="evidence" value="ECO:0007669"/>
    <property type="project" value="UniProtKB-KW"/>
</dbReference>
<dbReference type="SUPFAM" id="SSF63380">
    <property type="entry name" value="Riboflavin synthase domain-like"/>
    <property type="match status" value="1"/>
</dbReference>
<sequence length="393" mass="43643">MLSAEHRAIVKATVPLLESGGEALTTHFYKILISENPEVRPLFNQAHQASGSQQRALANGVLMYARHIDQLEKLGGLVGQIINKHVALNILPVHYPIVGRCLLRAIREVLGAEVATDAVIEAWAAAYQQLADLLIGLEEEIYSEREAAPGGWRGTRVFRVARKVPESDEITSFYFRPDDGGAVLDFHPGQYIGLRVVIDGEEMRRNYSLSAAPNGHEYRISVKREPDGKVSNHLHANVHEGDRMELFAPSGDFRLEPSEKPLVLISGGVGITPTLAMLQAALGTERPVHFIHSARHGGVHAFRDTIDDLAARHPQLKRFYCYELQRDGDAGAHGFGYLDEARLHEWLPKTRDVDAYFLGPVPFMKAVKKHLRTLGVPESQSRYEFFGPASALE</sequence>
<dbReference type="InterPro" id="IPR023950">
    <property type="entry name" value="Hmp"/>
</dbReference>
<dbReference type="GO" id="GO:0020037">
    <property type="term" value="F:heme binding"/>
    <property type="evidence" value="ECO:0007669"/>
    <property type="project" value="InterPro"/>
</dbReference>
<keyword evidence="10 17" id="KW-0521">NADP</keyword>
<keyword evidence="7 17" id="KW-0285">Flavoprotein</keyword>
<feature type="binding site" evidence="17">
    <location>
        <position position="191"/>
    </location>
    <ligand>
        <name>FAD</name>
        <dbReference type="ChEBI" id="CHEBI:57692"/>
    </ligand>
</feature>
<dbReference type="PANTHER" id="PTHR43396:SF3">
    <property type="entry name" value="FLAVOHEMOPROTEIN"/>
    <property type="match status" value="1"/>
</dbReference>
<evidence type="ECO:0000256" key="8">
    <source>
        <dbReference type="ARBA" id="ARBA00022723"/>
    </source>
</evidence>
<keyword evidence="5 17" id="KW-0349">Heme</keyword>
<dbReference type="CDD" id="cd14780">
    <property type="entry name" value="HmpPa-globin-like"/>
    <property type="match status" value="1"/>
</dbReference>
<dbReference type="GO" id="GO:0019825">
    <property type="term" value="F:oxygen binding"/>
    <property type="evidence" value="ECO:0007669"/>
    <property type="project" value="InterPro"/>
</dbReference>
<evidence type="ECO:0000259" key="18">
    <source>
        <dbReference type="PROSITE" id="PS01033"/>
    </source>
</evidence>
<dbReference type="GO" id="GO:0046210">
    <property type="term" value="P:nitric oxide catabolic process"/>
    <property type="evidence" value="ECO:0007669"/>
    <property type="project" value="TreeGrafter"/>
</dbReference>
<feature type="binding site" description="proximal binding residue" evidence="17">
    <location>
        <position position="85"/>
    </location>
    <ligand>
        <name>heme b</name>
        <dbReference type="ChEBI" id="CHEBI:60344"/>
    </ligand>
    <ligandPart>
        <name>Fe</name>
        <dbReference type="ChEBI" id="CHEBI:18248"/>
    </ligandPart>
</feature>
<dbReference type="FunFam" id="3.40.50.80:FF:000010">
    <property type="entry name" value="Flavohemoprotein"/>
    <property type="match status" value="1"/>
</dbReference>
<feature type="site" description="Involved in heme-bound ligand stabilization and O-O bond activation" evidence="17">
    <location>
        <position position="29"/>
    </location>
</feature>
<comment type="similarity">
    <text evidence="1 17">In the C-terminal section; belongs to the flavoprotein pyridine nucleotide cytochrome reductase family.</text>
</comment>
<evidence type="ECO:0000256" key="2">
    <source>
        <dbReference type="ARBA" id="ARBA00008414"/>
    </source>
</evidence>
<feature type="domain" description="Globin" evidence="18">
    <location>
        <begin position="1"/>
        <end position="139"/>
    </location>
</feature>
<evidence type="ECO:0000256" key="12">
    <source>
        <dbReference type="ARBA" id="ARBA00023004"/>
    </source>
</evidence>
<gene>
    <name evidence="17" type="primary">hmp</name>
    <name evidence="20" type="ORF">BG61_35810</name>
</gene>
<dbReference type="SUPFAM" id="SSF52343">
    <property type="entry name" value="Ferredoxin reductase-like, C-terminal NADP-linked domain"/>
    <property type="match status" value="1"/>
</dbReference>
<comment type="catalytic activity">
    <reaction evidence="15 17">
        <text>2 nitric oxide + NADH + 2 O2 = 2 nitrate + NAD(+) + H(+)</text>
        <dbReference type="Rhea" id="RHEA:19469"/>
        <dbReference type="ChEBI" id="CHEBI:15378"/>
        <dbReference type="ChEBI" id="CHEBI:15379"/>
        <dbReference type="ChEBI" id="CHEBI:16480"/>
        <dbReference type="ChEBI" id="CHEBI:17632"/>
        <dbReference type="ChEBI" id="CHEBI:57540"/>
        <dbReference type="ChEBI" id="CHEBI:57945"/>
        <dbReference type="EC" id="1.14.12.17"/>
    </reaction>
</comment>
<dbReference type="Gene3D" id="1.10.490.10">
    <property type="entry name" value="Globins"/>
    <property type="match status" value="1"/>
</dbReference>
<keyword evidence="12 17" id="KW-0408">Iron</keyword>
<evidence type="ECO:0000256" key="1">
    <source>
        <dbReference type="ARBA" id="ARBA00006401"/>
    </source>
</evidence>
<keyword evidence="3 17" id="KW-0813">Transport</keyword>
<dbReference type="InterPro" id="IPR008333">
    <property type="entry name" value="Cbr1-like_FAD-bd_dom"/>
</dbReference>
<dbReference type="GO" id="GO:0071500">
    <property type="term" value="P:cellular response to nitrosative stress"/>
    <property type="evidence" value="ECO:0007669"/>
    <property type="project" value="TreeGrafter"/>
</dbReference>
<feature type="domain" description="FAD-binding FR-type" evidence="19">
    <location>
        <begin position="153"/>
        <end position="256"/>
    </location>
</feature>
<dbReference type="InterPro" id="IPR001433">
    <property type="entry name" value="OxRdtase_FAD/NAD-bd"/>
</dbReference>
<keyword evidence="11 17" id="KW-0560">Oxidoreductase</keyword>
<feature type="site" description="Influences the redox potential of the prosthetic heme and FAD groups" evidence="17">
    <location>
        <position position="384"/>
    </location>
</feature>
<dbReference type="InterPro" id="IPR009050">
    <property type="entry name" value="Globin-like_sf"/>
</dbReference>
<dbReference type="PROSITE" id="PS51384">
    <property type="entry name" value="FAD_FR"/>
    <property type="match status" value="1"/>
</dbReference>
<comment type="caution">
    <text evidence="20">The sequence shown here is derived from an EMBL/GenBank/DDBJ whole genome shotgun (WGS) entry which is preliminary data.</text>
</comment>
<dbReference type="InterPro" id="IPR039261">
    <property type="entry name" value="FNR_nucleotide-bd"/>
</dbReference>
<dbReference type="InterPro" id="IPR017938">
    <property type="entry name" value="Riboflavin_synthase-like_b-brl"/>
</dbReference>
<dbReference type="GO" id="GO:0071949">
    <property type="term" value="F:FAD binding"/>
    <property type="evidence" value="ECO:0007669"/>
    <property type="project" value="InterPro"/>
</dbReference>
<evidence type="ECO:0000256" key="17">
    <source>
        <dbReference type="HAMAP-Rule" id="MF_01252"/>
    </source>
</evidence>
<feature type="site" description="Influences the redox potential of the prosthetic heme and FAD groups" evidence="17">
    <location>
        <position position="84"/>
    </location>
</feature>
<feature type="binding site" evidence="17">
    <location>
        <begin position="385"/>
        <end position="388"/>
    </location>
    <ligand>
        <name>FAD</name>
        <dbReference type="ChEBI" id="CHEBI:57692"/>
    </ligand>
</feature>
<feature type="region of interest" description="Reductase" evidence="17">
    <location>
        <begin position="150"/>
        <end position="393"/>
    </location>
</feature>
<dbReference type="CDD" id="cd06184">
    <property type="entry name" value="flavohem_like_fad_nad_binding"/>
    <property type="match status" value="1"/>
</dbReference>
<dbReference type="NCBIfam" id="NF009805">
    <property type="entry name" value="PRK13289.1"/>
    <property type="match status" value="1"/>
</dbReference>
<proteinExistence type="inferred from homology"/>
<dbReference type="Pfam" id="PF00970">
    <property type="entry name" value="FAD_binding_6"/>
    <property type="match status" value="1"/>
</dbReference>
<dbReference type="FunFam" id="1.10.490.10:FF:000003">
    <property type="entry name" value="Flavohemoprotein"/>
    <property type="match status" value="1"/>
</dbReference>
<dbReference type="GO" id="GO:0009636">
    <property type="term" value="P:response to toxic substance"/>
    <property type="evidence" value="ECO:0007669"/>
    <property type="project" value="UniProtKB-KW"/>
</dbReference>
<dbReference type="AlphaFoldDB" id="A0A069PUI3"/>
<comment type="cofactor">
    <cofactor evidence="17">
        <name>FAD</name>
        <dbReference type="ChEBI" id="CHEBI:57692"/>
    </cofactor>
    <text evidence="17">Binds 1 FAD per subunit.</text>
</comment>
<dbReference type="RefSeq" id="WP_035929541.1">
    <property type="nucleotide sequence ID" value="NZ_CADFFX010000004.1"/>
</dbReference>
<feature type="binding site" evidence="17">
    <location>
        <begin position="268"/>
        <end position="273"/>
    </location>
    <ligand>
        <name>NADP(+)</name>
        <dbReference type="ChEBI" id="CHEBI:58349"/>
    </ligand>
</feature>
<evidence type="ECO:0000313" key="21">
    <source>
        <dbReference type="Proteomes" id="UP000027466"/>
    </source>
</evidence>
<comment type="domain">
    <text evidence="17">Consists of two distinct domains; an N-terminal heme-containing oxygen-binding domain and a C-terminal reductase domain with binding sites for FAD and NAD(P)H.</text>
</comment>
<feature type="active site" description="Charge relay system" evidence="17">
    <location>
        <position position="95"/>
    </location>
</feature>
<evidence type="ECO:0000256" key="6">
    <source>
        <dbReference type="ARBA" id="ARBA00022621"/>
    </source>
</evidence>
<evidence type="ECO:0000256" key="7">
    <source>
        <dbReference type="ARBA" id="ARBA00022630"/>
    </source>
</evidence>
<keyword evidence="21" id="KW-1185">Reference proteome</keyword>
<dbReference type="PRINTS" id="PR00371">
    <property type="entry name" value="FPNCR"/>
</dbReference>
<keyword evidence="6 17" id="KW-0561">Oxygen transport</keyword>
<evidence type="ECO:0000256" key="16">
    <source>
        <dbReference type="ARBA" id="ARBA00049433"/>
    </source>
</evidence>
<evidence type="ECO:0000256" key="3">
    <source>
        <dbReference type="ARBA" id="ARBA00022448"/>
    </source>
</evidence>
<evidence type="ECO:0000256" key="10">
    <source>
        <dbReference type="ARBA" id="ARBA00022857"/>
    </source>
</evidence>
<evidence type="ECO:0000256" key="4">
    <source>
        <dbReference type="ARBA" id="ARBA00022575"/>
    </source>
</evidence>